<dbReference type="Proteomes" id="UP000198981">
    <property type="component" value="Unassembled WGS sequence"/>
</dbReference>
<dbReference type="InterPro" id="IPR007795">
    <property type="entry name" value="T7SS_EccB"/>
</dbReference>
<keyword evidence="1" id="KW-0812">Transmembrane</keyword>
<evidence type="ECO:0000313" key="2">
    <source>
        <dbReference type="EMBL" id="SCX45735.1"/>
    </source>
</evidence>
<sequence>MASRRDLYQSYQFLVKRVVSGVVLRETDPAQSPLRRMGGAVFGSVMVAVLALAVAGVIGVVSPGGNDRWKDTEAVIVMEETGARFVWLPDEAGVFHLHPVPNFVSGALLAGTAEVVEVSRASLAGAPRGQTLGIADAPDAVPDPDQLVGAPWTLCAAPVELASGEQVTRTALVVGGTADGGRAAGDAGFLARDVERGTLHYVWQGVQYPVPDEGAVLQGLTLGDEVQVQVGTAWLSGLPEGEPLAPEPVAGRGQPSSALPGAVAGQVAVVESESGGQLYYQVDVDRLVGISRVQADLLLADPALSALSYGGAPPTALPVSPAQTNAATLVPLAERGPTDPPDEQPETLPVRSATETVCAAFAGVDQRPAVSLGADVDASAAALSEQRTADGTVLADAVVVPPGGGALVRAQGSDSATDGFLFLVTDRGRAYRVPDEATAGVLGYAGVDPVPMPAALVARVPAGSPLSAQLAAGAG</sequence>
<dbReference type="InterPro" id="IPR044857">
    <property type="entry name" value="T7SS_EccB_R1"/>
</dbReference>
<dbReference type="Pfam" id="PF05108">
    <property type="entry name" value="T7SS_ESX1_EccB"/>
    <property type="match status" value="1"/>
</dbReference>
<keyword evidence="3" id="KW-1185">Reference proteome</keyword>
<dbReference type="GO" id="GO:0005576">
    <property type="term" value="C:extracellular region"/>
    <property type="evidence" value="ECO:0007669"/>
    <property type="project" value="TreeGrafter"/>
</dbReference>
<evidence type="ECO:0000313" key="3">
    <source>
        <dbReference type="Proteomes" id="UP000198981"/>
    </source>
</evidence>
<dbReference type="RefSeq" id="WP_092802079.1">
    <property type="nucleotide sequence ID" value="NZ_FMUH01000002.1"/>
</dbReference>
<reference evidence="3" key="1">
    <citation type="submission" date="2016-10" db="EMBL/GenBank/DDBJ databases">
        <authorList>
            <person name="Varghese N."/>
            <person name="Submissions S."/>
        </authorList>
    </citation>
    <scope>NUCLEOTIDE SEQUENCE [LARGE SCALE GENOMIC DNA]</scope>
    <source>
        <strain evidence="3">DSM 45722</strain>
    </source>
</reference>
<feature type="transmembrane region" description="Helical" evidence="1">
    <location>
        <begin position="40"/>
        <end position="61"/>
    </location>
</feature>
<dbReference type="OrthoDB" id="3847604at2"/>
<dbReference type="PANTHER" id="PTHR40765">
    <property type="entry name" value="ESX-2 SECRETION SYSTEM ATPASE ECCB2"/>
    <property type="match status" value="1"/>
</dbReference>
<gene>
    <name evidence="2" type="ORF">SAMN03159343_1657</name>
</gene>
<protein>
    <submittedName>
        <fullName evidence="2">Type VII secretion protein EccB</fullName>
    </submittedName>
</protein>
<dbReference type="AlphaFoldDB" id="A0A1G4XX38"/>
<dbReference type="Gene3D" id="3.30.2390.20">
    <property type="entry name" value="Type VII secretion system EccB, repeat 1 domain"/>
    <property type="match status" value="1"/>
</dbReference>
<accession>A0A1G4XX38</accession>
<name>A0A1G4XX38_9ACTN</name>
<dbReference type="NCBIfam" id="TIGR03919">
    <property type="entry name" value="T7SS_EccB"/>
    <property type="match status" value="1"/>
</dbReference>
<proteinExistence type="predicted"/>
<dbReference type="STRING" id="1960309.SAMN03159343_1657"/>
<keyword evidence="1" id="KW-1133">Transmembrane helix</keyword>
<organism evidence="2 3">
    <name type="scientific">Klenkia marina</name>
    <dbReference type="NCBI Taxonomy" id="1960309"/>
    <lineage>
        <taxon>Bacteria</taxon>
        <taxon>Bacillati</taxon>
        <taxon>Actinomycetota</taxon>
        <taxon>Actinomycetes</taxon>
        <taxon>Geodermatophilales</taxon>
        <taxon>Geodermatophilaceae</taxon>
        <taxon>Klenkia</taxon>
    </lineage>
</organism>
<dbReference type="PANTHER" id="PTHR40765:SF2">
    <property type="entry name" value="ESX-2 SECRETION SYSTEM ATPASE ECCB2"/>
    <property type="match status" value="1"/>
</dbReference>
<keyword evidence="1" id="KW-0472">Membrane</keyword>
<dbReference type="EMBL" id="FMUH01000002">
    <property type="protein sequence ID" value="SCX45735.1"/>
    <property type="molecule type" value="Genomic_DNA"/>
</dbReference>
<evidence type="ECO:0000256" key="1">
    <source>
        <dbReference type="SAM" id="Phobius"/>
    </source>
</evidence>